<dbReference type="Proteomes" id="UP000054538">
    <property type="component" value="Unassembled WGS sequence"/>
</dbReference>
<keyword evidence="2" id="KW-1185">Reference proteome</keyword>
<evidence type="ECO:0000313" key="1">
    <source>
        <dbReference type="EMBL" id="KIK76627.1"/>
    </source>
</evidence>
<dbReference type="AlphaFoldDB" id="A0A0D0BZX6"/>
<reference evidence="1 2" key="1">
    <citation type="submission" date="2014-04" db="EMBL/GenBank/DDBJ databases">
        <authorList>
            <consortium name="DOE Joint Genome Institute"/>
            <person name="Kuo A."/>
            <person name="Kohler A."/>
            <person name="Jargeat P."/>
            <person name="Nagy L.G."/>
            <person name="Floudas D."/>
            <person name="Copeland A."/>
            <person name="Barry K.W."/>
            <person name="Cichocki N."/>
            <person name="Veneault-Fourrey C."/>
            <person name="LaButti K."/>
            <person name="Lindquist E.A."/>
            <person name="Lipzen A."/>
            <person name="Lundell T."/>
            <person name="Morin E."/>
            <person name="Murat C."/>
            <person name="Sun H."/>
            <person name="Tunlid A."/>
            <person name="Henrissat B."/>
            <person name="Grigoriev I.V."/>
            <person name="Hibbett D.S."/>
            <person name="Martin F."/>
            <person name="Nordberg H.P."/>
            <person name="Cantor M.N."/>
            <person name="Hua S.X."/>
        </authorList>
    </citation>
    <scope>NUCLEOTIDE SEQUENCE [LARGE SCALE GENOMIC DNA]</scope>
    <source>
        <strain evidence="1 2">Ve08.2h10</strain>
    </source>
</reference>
<dbReference type="HOGENOM" id="CLU_146165_0_0_1"/>
<name>A0A0D0BZX6_9AGAM</name>
<evidence type="ECO:0000313" key="2">
    <source>
        <dbReference type="Proteomes" id="UP000054538"/>
    </source>
</evidence>
<gene>
    <name evidence="1" type="ORF">PAXRUDRAFT_108449</name>
</gene>
<dbReference type="InParanoid" id="A0A0D0BZX6"/>
<sequence>MRSRSFMKLSLTFTCRNTSLLVWLHTKHVPLNEHLHHIKKSDSLDCPHCPGSKEDVAHFILKCPHYVCKHFVLNRSLRWQTYYLPHLLSNSKVILFLINYVNSMGQFKATFNEVPNAQEQ</sequence>
<reference evidence="2" key="2">
    <citation type="submission" date="2015-01" db="EMBL/GenBank/DDBJ databases">
        <title>Evolutionary Origins and Diversification of the Mycorrhizal Mutualists.</title>
        <authorList>
            <consortium name="DOE Joint Genome Institute"/>
            <consortium name="Mycorrhizal Genomics Consortium"/>
            <person name="Kohler A."/>
            <person name="Kuo A."/>
            <person name="Nagy L.G."/>
            <person name="Floudas D."/>
            <person name="Copeland A."/>
            <person name="Barry K.W."/>
            <person name="Cichocki N."/>
            <person name="Veneault-Fourrey C."/>
            <person name="LaButti K."/>
            <person name="Lindquist E.A."/>
            <person name="Lipzen A."/>
            <person name="Lundell T."/>
            <person name="Morin E."/>
            <person name="Murat C."/>
            <person name="Riley R."/>
            <person name="Ohm R."/>
            <person name="Sun H."/>
            <person name="Tunlid A."/>
            <person name="Henrissat B."/>
            <person name="Grigoriev I.V."/>
            <person name="Hibbett D.S."/>
            <person name="Martin F."/>
        </authorList>
    </citation>
    <scope>NUCLEOTIDE SEQUENCE [LARGE SCALE GENOMIC DNA]</scope>
    <source>
        <strain evidence="2">Ve08.2h10</strain>
    </source>
</reference>
<dbReference type="EMBL" id="KN827384">
    <property type="protein sequence ID" value="KIK76627.1"/>
    <property type="molecule type" value="Genomic_DNA"/>
</dbReference>
<feature type="non-terminal residue" evidence="1">
    <location>
        <position position="120"/>
    </location>
</feature>
<dbReference type="OrthoDB" id="2674711at2759"/>
<accession>A0A0D0BZX6</accession>
<protein>
    <submittedName>
        <fullName evidence="1">Unplaced genomic scaffold scaffold_2562, whole genome shotgun sequence</fullName>
    </submittedName>
</protein>
<proteinExistence type="predicted"/>
<organism evidence="1 2">
    <name type="scientific">Paxillus rubicundulus Ve08.2h10</name>
    <dbReference type="NCBI Taxonomy" id="930991"/>
    <lineage>
        <taxon>Eukaryota</taxon>
        <taxon>Fungi</taxon>
        <taxon>Dikarya</taxon>
        <taxon>Basidiomycota</taxon>
        <taxon>Agaricomycotina</taxon>
        <taxon>Agaricomycetes</taxon>
        <taxon>Agaricomycetidae</taxon>
        <taxon>Boletales</taxon>
        <taxon>Paxilineae</taxon>
        <taxon>Paxillaceae</taxon>
        <taxon>Paxillus</taxon>
    </lineage>
</organism>